<sequence>MMNSVSFEEYCRALGVNVEFGELSFCVPPVHEGVIHFRAFCLAELLIKKVYLEDISWAEVKNIFTYSEDKIYALIQFNSCESAFPMEIPLSALFGTKESIEIGANKILKDLPERIRVWLKVTKHGFKKMTLKEFHNKLGGRSNLVHS</sequence>
<dbReference type="Proteomes" id="UP000267017">
    <property type="component" value="Unassembled WGS sequence"/>
</dbReference>
<accession>A0A3P3TA14</accession>
<gene>
    <name evidence="1" type="ORF">EHV15_35495</name>
</gene>
<dbReference type="EMBL" id="RRCN01000002">
    <property type="protein sequence ID" value="RRJ54881.1"/>
    <property type="molecule type" value="Genomic_DNA"/>
</dbReference>
<name>A0A3P3TA14_9BACL</name>
<comment type="caution">
    <text evidence="1">The sequence shown here is derived from an EMBL/GenBank/DDBJ whole genome shotgun (WGS) entry which is preliminary data.</text>
</comment>
<dbReference type="RefSeq" id="WP_128635974.1">
    <property type="nucleotide sequence ID" value="NZ_RRCN01000002.1"/>
</dbReference>
<evidence type="ECO:0000313" key="2">
    <source>
        <dbReference type="Proteomes" id="UP000267017"/>
    </source>
</evidence>
<protein>
    <submittedName>
        <fullName evidence="1">Uncharacterized protein</fullName>
    </submittedName>
</protein>
<dbReference type="OrthoDB" id="9836539at2"/>
<dbReference type="AlphaFoldDB" id="A0A3P3TA14"/>
<keyword evidence="2" id="KW-1185">Reference proteome</keyword>
<organism evidence="1 2">
    <name type="scientific">Paenibacillus oralis</name>
    <dbReference type="NCBI Taxonomy" id="2490856"/>
    <lineage>
        <taxon>Bacteria</taxon>
        <taxon>Bacillati</taxon>
        <taxon>Bacillota</taxon>
        <taxon>Bacilli</taxon>
        <taxon>Bacillales</taxon>
        <taxon>Paenibacillaceae</taxon>
        <taxon>Paenibacillus</taxon>
    </lineage>
</organism>
<evidence type="ECO:0000313" key="1">
    <source>
        <dbReference type="EMBL" id="RRJ54881.1"/>
    </source>
</evidence>
<reference evidence="1 2" key="1">
    <citation type="submission" date="2018-11" db="EMBL/GenBank/DDBJ databases">
        <title>Genome sequencing of Paenibacillus sp. KCOM 3021 (= ChDC PVNT-B20).</title>
        <authorList>
            <person name="Kook J.-K."/>
            <person name="Park S.-N."/>
            <person name="Lim Y.K."/>
        </authorList>
    </citation>
    <scope>NUCLEOTIDE SEQUENCE [LARGE SCALE GENOMIC DNA]</scope>
    <source>
        <strain evidence="1 2">KCOM 3021</strain>
    </source>
</reference>
<proteinExistence type="predicted"/>